<sequence>MGQLKWIMKWFTKKKRFELSRWLVSILLSFAVGWIVAVEASGSPRDDKMKMYDDGSKILTTFTVIVGFIVAAQEVKLNRQKAAHEFFINSILGKVTEIREQLKDKIDTKELIFYEQAVALGKLKPDGEDKILMRTLLNYLDYMCIAIQQGIVDEEIAFNSAKYVLFNTWKWFYPYIKEIRQKQGMKDAWNAIDEVLKDWAGSFYQKVADRQKIIDQLHNEFTYDRQFVDEFAIYFLTILYQNKHEFIHIVDEVQLHKCLTSLSKSCCSPYILINSSIRNPVNIKDIQDYPKVKIADLCTIAYKGREIAKKLSIPDLKEKKDFSNFSDREFRFNFWRMIWLILGLVVIPISGFAGLYFGQDQHLNVVANKQDKVVENYLKNMIELMKNKDLSQPGQSRILARVLTINTIETLETLETASVESFYNTQIAPQVTWLPFLPQPSNGNSDIVSVLNFLDSSKLIIDSNNNSQSCHKNLRELYQAERADIKEYLNCALK</sequence>
<keyword evidence="1" id="KW-1133">Transmembrane helix</keyword>
<dbReference type="Proteomes" id="UP000238762">
    <property type="component" value="Unassembled WGS sequence"/>
</dbReference>
<comment type="caution">
    <text evidence="2">The sequence shown here is derived from an EMBL/GenBank/DDBJ whole genome shotgun (WGS) entry which is preliminary data.</text>
</comment>
<dbReference type="EMBL" id="PVWJ01000054">
    <property type="protein sequence ID" value="PSB02629.1"/>
    <property type="molecule type" value="Genomic_DNA"/>
</dbReference>
<accession>A0A2T1C2Y9</accession>
<feature type="transmembrane region" description="Helical" evidence="1">
    <location>
        <begin position="56"/>
        <end position="72"/>
    </location>
</feature>
<keyword evidence="3" id="KW-1185">Reference proteome</keyword>
<reference evidence="2 3" key="2">
    <citation type="submission" date="2018-03" db="EMBL/GenBank/DDBJ databases">
        <title>The ancient ancestry and fast evolution of plastids.</title>
        <authorList>
            <person name="Moore K.R."/>
            <person name="Magnabosco C."/>
            <person name="Momper L."/>
            <person name="Gold D.A."/>
            <person name="Bosak T."/>
            <person name="Fournier G.P."/>
        </authorList>
    </citation>
    <scope>NUCLEOTIDE SEQUENCE [LARGE SCALE GENOMIC DNA]</scope>
    <source>
        <strain evidence="2 3">CCAP 1448/3</strain>
    </source>
</reference>
<proteinExistence type="predicted"/>
<dbReference type="Pfam" id="PF15956">
    <property type="entry name" value="DUF4760"/>
    <property type="match status" value="1"/>
</dbReference>
<evidence type="ECO:0000256" key="1">
    <source>
        <dbReference type="SAM" id="Phobius"/>
    </source>
</evidence>
<reference evidence="2 3" key="1">
    <citation type="submission" date="2018-02" db="EMBL/GenBank/DDBJ databases">
        <authorList>
            <person name="Cohen D.B."/>
            <person name="Kent A.D."/>
        </authorList>
    </citation>
    <scope>NUCLEOTIDE SEQUENCE [LARGE SCALE GENOMIC DNA]</scope>
    <source>
        <strain evidence="2 3">CCAP 1448/3</strain>
    </source>
</reference>
<evidence type="ECO:0000313" key="2">
    <source>
        <dbReference type="EMBL" id="PSB02629.1"/>
    </source>
</evidence>
<dbReference type="AlphaFoldDB" id="A0A2T1C2Y9"/>
<dbReference type="InterPro" id="IPR031876">
    <property type="entry name" value="DUF4760"/>
</dbReference>
<keyword evidence="1" id="KW-0472">Membrane</keyword>
<name>A0A2T1C2Y9_9CYAN</name>
<organism evidence="2 3">
    <name type="scientific">Merismopedia glauca CCAP 1448/3</name>
    <dbReference type="NCBI Taxonomy" id="1296344"/>
    <lineage>
        <taxon>Bacteria</taxon>
        <taxon>Bacillati</taxon>
        <taxon>Cyanobacteriota</taxon>
        <taxon>Cyanophyceae</taxon>
        <taxon>Synechococcales</taxon>
        <taxon>Merismopediaceae</taxon>
        <taxon>Merismopedia</taxon>
    </lineage>
</organism>
<gene>
    <name evidence="2" type="ORF">C7B64_12330</name>
</gene>
<feature type="transmembrane region" description="Helical" evidence="1">
    <location>
        <begin position="338"/>
        <end position="358"/>
    </location>
</feature>
<keyword evidence="1" id="KW-0812">Transmembrane</keyword>
<protein>
    <submittedName>
        <fullName evidence="2">Uncharacterized protein</fullName>
    </submittedName>
</protein>
<evidence type="ECO:0000313" key="3">
    <source>
        <dbReference type="Proteomes" id="UP000238762"/>
    </source>
</evidence>